<reference evidence="1 2" key="1">
    <citation type="journal article" date="2014" name="Am. J. Bot.">
        <title>Genome assembly and annotation for red clover (Trifolium pratense; Fabaceae).</title>
        <authorList>
            <person name="Istvanek J."/>
            <person name="Jaros M."/>
            <person name="Krenek A."/>
            <person name="Repkova J."/>
        </authorList>
    </citation>
    <scope>NUCLEOTIDE SEQUENCE [LARGE SCALE GENOMIC DNA]</scope>
    <source>
        <strain evidence="2">cv. Tatra</strain>
        <tissue evidence="1">Young leaves</tissue>
    </source>
</reference>
<dbReference type="AlphaFoldDB" id="A0A2K3M8I8"/>
<proteinExistence type="predicted"/>
<organism evidence="1 2">
    <name type="scientific">Trifolium pratense</name>
    <name type="common">Red clover</name>
    <dbReference type="NCBI Taxonomy" id="57577"/>
    <lineage>
        <taxon>Eukaryota</taxon>
        <taxon>Viridiplantae</taxon>
        <taxon>Streptophyta</taxon>
        <taxon>Embryophyta</taxon>
        <taxon>Tracheophyta</taxon>
        <taxon>Spermatophyta</taxon>
        <taxon>Magnoliopsida</taxon>
        <taxon>eudicotyledons</taxon>
        <taxon>Gunneridae</taxon>
        <taxon>Pentapetalae</taxon>
        <taxon>rosids</taxon>
        <taxon>fabids</taxon>
        <taxon>Fabales</taxon>
        <taxon>Fabaceae</taxon>
        <taxon>Papilionoideae</taxon>
        <taxon>50 kb inversion clade</taxon>
        <taxon>NPAAA clade</taxon>
        <taxon>Hologalegina</taxon>
        <taxon>IRL clade</taxon>
        <taxon>Trifolieae</taxon>
        <taxon>Trifolium</taxon>
    </lineage>
</organism>
<dbReference type="Proteomes" id="UP000236291">
    <property type="component" value="Unassembled WGS sequence"/>
</dbReference>
<protein>
    <submittedName>
        <fullName evidence="1">Uncharacterized protein</fullName>
    </submittedName>
</protein>
<sequence length="54" mass="5733">MFNTVEACKGDHAAGFYWLTAGACATRAQGGSGHGLNAERECWEIRSSHMAGCD</sequence>
<name>A0A2K3M8I8_TRIPR</name>
<dbReference type="EMBL" id="ASHM01053014">
    <property type="protein sequence ID" value="PNX87112.1"/>
    <property type="molecule type" value="Genomic_DNA"/>
</dbReference>
<reference evidence="1 2" key="2">
    <citation type="journal article" date="2017" name="Front. Plant Sci.">
        <title>Gene Classification and Mining of Molecular Markers Useful in Red Clover (Trifolium pratense) Breeding.</title>
        <authorList>
            <person name="Istvanek J."/>
            <person name="Dluhosova J."/>
            <person name="Dluhos P."/>
            <person name="Patkova L."/>
            <person name="Nedelnik J."/>
            <person name="Repkova J."/>
        </authorList>
    </citation>
    <scope>NUCLEOTIDE SEQUENCE [LARGE SCALE GENOMIC DNA]</scope>
    <source>
        <strain evidence="2">cv. Tatra</strain>
        <tissue evidence="1">Young leaves</tissue>
    </source>
</reference>
<feature type="non-terminal residue" evidence="1">
    <location>
        <position position="54"/>
    </location>
</feature>
<evidence type="ECO:0000313" key="1">
    <source>
        <dbReference type="EMBL" id="PNX87112.1"/>
    </source>
</evidence>
<evidence type="ECO:0000313" key="2">
    <source>
        <dbReference type="Proteomes" id="UP000236291"/>
    </source>
</evidence>
<comment type="caution">
    <text evidence="1">The sequence shown here is derived from an EMBL/GenBank/DDBJ whole genome shotgun (WGS) entry which is preliminary data.</text>
</comment>
<accession>A0A2K3M8I8</accession>
<gene>
    <name evidence="1" type="ORF">L195_g043198</name>
</gene>